<accession>A0ABX8EF14</accession>
<evidence type="ECO:0000313" key="3">
    <source>
        <dbReference type="EMBL" id="QVT77678.1"/>
    </source>
</evidence>
<keyword evidence="2" id="KW-1133">Transmembrane helix</keyword>
<evidence type="ECO:0000256" key="1">
    <source>
        <dbReference type="SAM" id="MobiDB-lite"/>
    </source>
</evidence>
<reference evidence="3 4" key="1">
    <citation type="submission" date="2021-05" db="EMBL/GenBank/DDBJ databases">
        <title>Complete genome of Nocardioides aquaticus KCTC 9944T isolated from meromictic and hypersaline Ekho Lake, Antarctica.</title>
        <authorList>
            <person name="Hwang K."/>
            <person name="Kim K.M."/>
            <person name="Choe H."/>
        </authorList>
    </citation>
    <scope>NUCLEOTIDE SEQUENCE [LARGE SCALE GENOMIC DNA]</scope>
    <source>
        <strain evidence="3 4">KCTC 9944</strain>
    </source>
</reference>
<feature type="region of interest" description="Disordered" evidence="1">
    <location>
        <begin position="43"/>
        <end position="92"/>
    </location>
</feature>
<keyword evidence="2" id="KW-0812">Transmembrane</keyword>
<dbReference type="Proteomes" id="UP000679307">
    <property type="component" value="Chromosome"/>
</dbReference>
<organism evidence="3 4">
    <name type="scientific">Nocardioides aquaticus</name>
    <dbReference type="NCBI Taxonomy" id="160826"/>
    <lineage>
        <taxon>Bacteria</taxon>
        <taxon>Bacillati</taxon>
        <taxon>Actinomycetota</taxon>
        <taxon>Actinomycetes</taxon>
        <taxon>Propionibacteriales</taxon>
        <taxon>Nocardioidaceae</taxon>
        <taxon>Nocardioides</taxon>
    </lineage>
</organism>
<keyword evidence="2" id="KW-0472">Membrane</keyword>
<proteinExistence type="predicted"/>
<protein>
    <submittedName>
        <fullName evidence="3">Uncharacterized protein</fullName>
    </submittedName>
</protein>
<evidence type="ECO:0000313" key="4">
    <source>
        <dbReference type="Proteomes" id="UP000679307"/>
    </source>
</evidence>
<dbReference type="EMBL" id="CP075371">
    <property type="protein sequence ID" value="QVT77678.1"/>
    <property type="molecule type" value="Genomic_DNA"/>
</dbReference>
<evidence type="ECO:0000256" key="2">
    <source>
        <dbReference type="SAM" id="Phobius"/>
    </source>
</evidence>
<sequence length="92" mass="9872">MVHEGSWWLLGLGLLAFALLVVVLAGALTRLYLDDEIGEHRAAKATRATRATRDPGAARRSTGSSRPVRPRPAAAHRLGRGGRWRRPAPGAA</sequence>
<feature type="compositionally biased region" description="Basic residues" evidence="1">
    <location>
        <begin position="77"/>
        <end position="86"/>
    </location>
</feature>
<feature type="transmembrane region" description="Helical" evidence="2">
    <location>
        <begin position="6"/>
        <end position="33"/>
    </location>
</feature>
<name>A0ABX8EF14_9ACTN</name>
<keyword evidence="4" id="KW-1185">Reference proteome</keyword>
<gene>
    <name evidence="3" type="ORF">ENKNEFLB_00043</name>
</gene>